<evidence type="ECO:0000313" key="3">
    <source>
        <dbReference type="Proteomes" id="UP000749646"/>
    </source>
</evidence>
<evidence type="ECO:0000313" key="2">
    <source>
        <dbReference type="EMBL" id="KAF9982529.1"/>
    </source>
</evidence>
<keyword evidence="1" id="KW-0175">Coiled coil</keyword>
<feature type="coiled-coil region" evidence="1">
    <location>
        <begin position="734"/>
        <end position="772"/>
    </location>
</feature>
<reference evidence="2" key="1">
    <citation type="journal article" date="2020" name="Fungal Divers.">
        <title>Resolving the Mortierellaceae phylogeny through synthesis of multi-gene phylogenetics and phylogenomics.</title>
        <authorList>
            <person name="Vandepol N."/>
            <person name="Liber J."/>
            <person name="Desiro A."/>
            <person name="Na H."/>
            <person name="Kennedy M."/>
            <person name="Barry K."/>
            <person name="Grigoriev I.V."/>
            <person name="Miller A.N."/>
            <person name="O'Donnell K."/>
            <person name="Stajich J.E."/>
            <person name="Bonito G."/>
        </authorList>
    </citation>
    <scope>NUCLEOTIDE SEQUENCE</scope>
    <source>
        <strain evidence="2">MES-2147</strain>
    </source>
</reference>
<sequence length="775" mass="87473">MFVTDWLSDLMKTSSHTKAPTDIILELSKVLAQLNLSKQGTEEWMAVLVSLCNLTDSCLGAVRKLDQGAMCAFLQDSASLSLTSIVLDTGMRVFRHIDRNQTKRARSEGYLAWNQKALNLTKNLLEFLGEQVQQSQELREHAGDMTISGRYAEEARCEYAYLNLTFKCITMLVPNCEENRALRLDTQSAIHLLCEGILGSFMDIFMASVESNEVNDVYISRRWTLAKFYISHLRPLASHLFKDICSLRSDAATCRGLVRYLLFFMRGRFTTSETIKRNHPQIQSEIVKVVGIVEDILVSTILETERASDDDKHAVIHEFSMAPGPRAAFSFAEPLSEYEWDVGRLKFLLKIIGMFDEFPETLQLHLYPPKRIAIQDSLFDRVVDCVDTINTCEFLTTLPLGTACTKVASLIGSMVKTLDGSFQLTFAADIMAMIDRMPSENLHTLLSCFPYDSLSSCVNLDSLTNRCTDEWRHACSLLSDEHVVVDAFYAMHPHVACLASIFSNVERRRTLSDDIKVRLIGWSAEILGDAHGLLKFVQDDIKSLRKVSRTIEDIVAFLQSMQPLQSAELILFLNAIVSWEDLPFQCRPLPRASIARFLASCCAVEISEDSHMAEIKNLLVILYNTLLSDSEWVVIHATLMSLVLFKKGTRYPQLLDTCIPEAFHDVILSLLKPPNDKTTLSISTEDSQLFWSMVDVRTKCLRSQKFSNHTVSDLQTMSGSLPTSYACMSALSTVAEYLKALNNAQVDNHELRNKLTEELARIQRLAQNQNELPNE</sequence>
<comment type="caution">
    <text evidence="2">The sequence shown here is derived from an EMBL/GenBank/DDBJ whole genome shotgun (WGS) entry which is preliminary data.</text>
</comment>
<organism evidence="2 3">
    <name type="scientific">Modicella reniformis</name>
    <dbReference type="NCBI Taxonomy" id="1440133"/>
    <lineage>
        <taxon>Eukaryota</taxon>
        <taxon>Fungi</taxon>
        <taxon>Fungi incertae sedis</taxon>
        <taxon>Mucoromycota</taxon>
        <taxon>Mortierellomycotina</taxon>
        <taxon>Mortierellomycetes</taxon>
        <taxon>Mortierellales</taxon>
        <taxon>Mortierellaceae</taxon>
        <taxon>Modicella</taxon>
    </lineage>
</organism>
<dbReference type="Pfam" id="PF14868">
    <property type="entry name" value="DUF4487"/>
    <property type="match status" value="1"/>
</dbReference>
<protein>
    <submittedName>
        <fullName evidence="2">Uncharacterized protein</fullName>
    </submittedName>
</protein>
<dbReference type="OrthoDB" id="2330551at2759"/>
<dbReference type="AlphaFoldDB" id="A0A9P6M9J1"/>
<dbReference type="EMBL" id="JAAAHW010003571">
    <property type="protein sequence ID" value="KAF9982529.1"/>
    <property type="molecule type" value="Genomic_DNA"/>
</dbReference>
<dbReference type="InterPro" id="IPR027902">
    <property type="entry name" value="DUF4487"/>
</dbReference>
<name>A0A9P6M9J1_9FUNG</name>
<evidence type="ECO:0000256" key="1">
    <source>
        <dbReference type="SAM" id="Coils"/>
    </source>
</evidence>
<dbReference type="Proteomes" id="UP000749646">
    <property type="component" value="Unassembled WGS sequence"/>
</dbReference>
<keyword evidence="3" id="KW-1185">Reference proteome</keyword>
<accession>A0A9P6M9J1</accession>
<gene>
    <name evidence="2" type="ORF">BGZ65_002762</name>
</gene>
<proteinExistence type="predicted"/>